<name>A0AAU9DFY0_9BACT</name>
<dbReference type="PANTHER" id="PTHR34220">
    <property type="entry name" value="SENSOR HISTIDINE KINASE YPDA"/>
    <property type="match status" value="1"/>
</dbReference>
<keyword evidence="1" id="KW-0812">Transmembrane</keyword>
<accession>A0AAU9DFY0</accession>
<dbReference type="EMBL" id="AP025314">
    <property type="protein sequence ID" value="BDD09910.1"/>
    <property type="molecule type" value="Genomic_DNA"/>
</dbReference>
<organism evidence="3 4">
    <name type="scientific">Fulvitalea axinellae</name>
    <dbReference type="NCBI Taxonomy" id="1182444"/>
    <lineage>
        <taxon>Bacteria</taxon>
        <taxon>Pseudomonadati</taxon>
        <taxon>Bacteroidota</taxon>
        <taxon>Cytophagia</taxon>
        <taxon>Cytophagales</taxon>
        <taxon>Persicobacteraceae</taxon>
        <taxon>Fulvitalea</taxon>
    </lineage>
</organism>
<proteinExistence type="predicted"/>
<dbReference type="InterPro" id="IPR010559">
    <property type="entry name" value="Sig_transdc_His_kin_internal"/>
</dbReference>
<sequence length="362" mass="42049">MELPEIVRRNAGHLAEALIWCLYFLLLRIAYSGSVDGEGAWVRAGVSAGMQAILFYFNMFYLFPRLLEKRKTYRYLFYLFIGASLAIVVMSFSDKAFSVRGEHGELQAPVNRIINFFSKESGEEHHSSEHGELFFNLFLVAVTLTISVVVSALKQARAQRILQERTEKERLESEMKFLRSQVNPHFLFNALNNIYSLTVVGEKNAPYALLKLSEMLRYMLYECKNEKVLLSSELAYIRNYIELQQLKTEEPQDIRFYEKNEIEDDMIAPMLFVPFIENCFKHSGVEKRNGAWVSISLSNNSERLEFVAENSLPKKNYTKDKVGGIGHENVRRRLELLYPKNHKLSIENRGEVFRVCLRIKKI</sequence>
<dbReference type="RefSeq" id="WP_338391494.1">
    <property type="nucleotide sequence ID" value="NZ_AP025314.1"/>
</dbReference>
<dbReference type="Gene3D" id="3.30.565.10">
    <property type="entry name" value="Histidine kinase-like ATPase, C-terminal domain"/>
    <property type="match status" value="1"/>
</dbReference>
<protein>
    <recommendedName>
        <fullName evidence="2">Signal transduction histidine kinase internal region domain-containing protein</fullName>
    </recommendedName>
</protein>
<dbReference type="InterPro" id="IPR050640">
    <property type="entry name" value="Bact_2-comp_sensor_kinase"/>
</dbReference>
<feature type="domain" description="Signal transduction histidine kinase internal region" evidence="2">
    <location>
        <begin position="174"/>
        <end position="250"/>
    </location>
</feature>
<feature type="transmembrane region" description="Helical" evidence="1">
    <location>
        <begin position="75"/>
        <end position="93"/>
    </location>
</feature>
<keyword evidence="1" id="KW-0472">Membrane</keyword>
<dbReference type="InterPro" id="IPR036890">
    <property type="entry name" value="HATPase_C_sf"/>
</dbReference>
<feature type="transmembrane region" description="Helical" evidence="1">
    <location>
        <begin position="133"/>
        <end position="153"/>
    </location>
</feature>
<dbReference type="AlphaFoldDB" id="A0AAU9DFY0"/>
<dbReference type="Proteomes" id="UP001348817">
    <property type="component" value="Chromosome"/>
</dbReference>
<dbReference type="GO" id="GO:0016020">
    <property type="term" value="C:membrane"/>
    <property type="evidence" value="ECO:0007669"/>
    <property type="project" value="InterPro"/>
</dbReference>
<gene>
    <name evidence="3" type="ORF">FUAX_23420</name>
</gene>
<evidence type="ECO:0000256" key="1">
    <source>
        <dbReference type="SAM" id="Phobius"/>
    </source>
</evidence>
<evidence type="ECO:0000259" key="2">
    <source>
        <dbReference type="Pfam" id="PF06580"/>
    </source>
</evidence>
<keyword evidence="4" id="KW-1185">Reference proteome</keyword>
<evidence type="ECO:0000313" key="3">
    <source>
        <dbReference type="EMBL" id="BDD09910.1"/>
    </source>
</evidence>
<keyword evidence="1" id="KW-1133">Transmembrane helix</keyword>
<feature type="transmembrane region" description="Helical" evidence="1">
    <location>
        <begin position="12"/>
        <end position="31"/>
    </location>
</feature>
<dbReference type="Pfam" id="PF06580">
    <property type="entry name" value="His_kinase"/>
    <property type="match status" value="1"/>
</dbReference>
<reference evidence="3 4" key="1">
    <citation type="submission" date="2021-12" db="EMBL/GenBank/DDBJ databases">
        <title>Genome sequencing of bacteria with rrn-lacking chromosome and rrn-plasmid.</title>
        <authorList>
            <person name="Anda M."/>
            <person name="Iwasaki W."/>
        </authorList>
    </citation>
    <scope>NUCLEOTIDE SEQUENCE [LARGE SCALE GENOMIC DNA]</scope>
    <source>
        <strain evidence="3 4">DSM 100852</strain>
    </source>
</reference>
<feature type="transmembrane region" description="Helical" evidence="1">
    <location>
        <begin position="43"/>
        <end position="63"/>
    </location>
</feature>
<dbReference type="GO" id="GO:0000155">
    <property type="term" value="F:phosphorelay sensor kinase activity"/>
    <property type="evidence" value="ECO:0007669"/>
    <property type="project" value="InterPro"/>
</dbReference>
<dbReference type="PANTHER" id="PTHR34220:SF7">
    <property type="entry name" value="SENSOR HISTIDINE KINASE YPDA"/>
    <property type="match status" value="1"/>
</dbReference>
<dbReference type="KEGG" id="fax:FUAX_23420"/>
<evidence type="ECO:0000313" key="4">
    <source>
        <dbReference type="Proteomes" id="UP001348817"/>
    </source>
</evidence>